<dbReference type="InterPro" id="IPR037522">
    <property type="entry name" value="HD_GYP_dom"/>
</dbReference>
<dbReference type="EMBL" id="PFKO01000213">
    <property type="protein sequence ID" value="PIY32501.1"/>
    <property type="molecule type" value="Genomic_DNA"/>
</dbReference>
<dbReference type="NCBIfam" id="TIGR00277">
    <property type="entry name" value="HDIG"/>
    <property type="match status" value="1"/>
</dbReference>
<accession>A0A2M7PQ05</accession>
<sequence>MYSFQIIFKGDLKGLLYFENNLIEGAFNKKQTEILSVIASPLAISLENANLFNKLKASNEMLSKMLQKAINVISKIVELRDVYTSAHQKKVQQLSCAIAKEMGLPEDTINNISLGALIHDIGRIYIASEILNKPGKISNLEYQLLQTHVTNGYEAVKEIYFPQPITDMIYQHHERLDGSGYLQRLIGDKITMESRILAVADVVEAMTSDRPYRAALGIDLALEEILLHKGTKYDADVVDVCKKLFQKQGFKFSS</sequence>
<proteinExistence type="predicted"/>
<dbReference type="AlphaFoldDB" id="A0A2M7PQ05"/>
<dbReference type="InterPro" id="IPR029016">
    <property type="entry name" value="GAF-like_dom_sf"/>
</dbReference>
<protein>
    <recommendedName>
        <fullName evidence="1">HD-GYP domain-containing protein</fullName>
    </recommendedName>
</protein>
<evidence type="ECO:0000313" key="3">
    <source>
        <dbReference type="Proteomes" id="UP000230646"/>
    </source>
</evidence>
<dbReference type="SMART" id="SM00471">
    <property type="entry name" value="HDc"/>
    <property type="match status" value="1"/>
</dbReference>
<dbReference type="InterPro" id="IPR003607">
    <property type="entry name" value="HD/PDEase_dom"/>
</dbReference>
<gene>
    <name evidence="2" type="ORF">COZ07_05480</name>
</gene>
<dbReference type="RefSeq" id="WP_406607594.1">
    <property type="nucleotide sequence ID" value="NZ_PFKO01000213.1"/>
</dbReference>
<dbReference type="InterPro" id="IPR006675">
    <property type="entry name" value="HDIG_dom"/>
</dbReference>
<evidence type="ECO:0000259" key="1">
    <source>
        <dbReference type="PROSITE" id="PS51832"/>
    </source>
</evidence>
<dbReference type="SUPFAM" id="SSF55781">
    <property type="entry name" value="GAF domain-like"/>
    <property type="match status" value="1"/>
</dbReference>
<dbReference type="SUPFAM" id="SSF109604">
    <property type="entry name" value="HD-domain/PDEase-like"/>
    <property type="match status" value="1"/>
</dbReference>
<organism evidence="2 3">
    <name type="scientific">Candidatus Infernicultor aquiphilus</name>
    <dbReference type="NCBI Taxonomy" id="1805029"/>
    <lineage>
        <taxon>Bacteria</taxon>
        <taxon>Pseudomonadati</taxon>
        <taxon>Atribacterota</taxon>
        <taxon>Candidatus Phoenicimicrobiia</taxon>
        <taxon>Candidatus Pheonicimicrobiales</taxon>
        <taxon>Candidatus Phoenicimicrobiaceae</taxon>
        <taxon>Candidatus Infernicultor</taxon>
    </lineage>
</organism>
<dbReference type="Proteomes" id="UP000230646">
    <property type="component" value="Unassembled WGS sequence"/>
</dbReference>
<dbReference type="CDD" id="cd00077">
    <property type="entry name" value="HDc"/>
    <property type="match status" value="1"/>
</dbReference>
<dbReference type="Gene3D" id="3.30.450.40">
    <property type="match status" value="1"/>
</dbReference>
<feature type="domain" description="HD-GYP" evidence="1">
    <location>
        <begin position="62"/>
        <end position="254"/>
    </location>
</feature>
<name>A0A2M7PQ05_9BACT</name>
<dbReference type="PANTHER" id="PTHR43155">
    <property type="entry name" value="CYCLIC DI-GMP PHOSPHODIESTERASE PA4108-RELATED"/>
    <property type="match status" value="1"/>
</dbReference>
<dbReference type="PANTHER" id="PTHR43155:SF2">
    <property type="entry name" value="CYCLIC DI-GMP PHOSPHODIESTERASE PA4108"/>
    <property type="match status" value="1"/>
</dbReference>
<reference evidence="2 3" key="1">
    <citation type="submission" date="2017-09" db="EMBL/GenBank/DDBJ databases">
        <title>Depth-based differentiation of microbial function through sediment-hosted aquifers and enrichment of novel symbionts in the deep terrestrial subsurface.</title>
        <authorList>
            <person name="Probst A.J."/>
            <person name="Ladd B."/>
            <person name="Jarett J.K."/>
            <person name="Geller-Mcgrath D.E."/>
            <person name="Sieber C.M."/>
            <person name="Emerson J.B."/>
            <person name="Anantharaman K."/>
            <person name="Thomas B.C."/>
            <person name="Malmstrom R."/>
            <person name="Stieglmeier M."/>
            <person name="Klingl A."/>
            <person name="Woyke T."/>
            <person name="Ryan C.M."/>
            <person name="Banfield J.F."/>
        </authorList>
    </citation>
    <scope>NUCLEOTIDE SEQUENCE [LARGE SCALE GENOMIC DNA]</scope>
    <source>
        <strain evidence="2">CG_4_10_14_3_um_filter_34_13</strain>
    </source>
</reference>
<dbReference type="Gene3D" id="1.10.3210.10">
    <property type="entry name" value="Hypothetical protein af1432"/>
    <property type="match status" value="1"/>
</dbReference>
<comment type="caution">
    <text evidence="2">The sequence shown here is derived from an EMBL/GenBank/DDBJ whole genome shotgun (WGS) entry which is preliminary data.</text>
</comment>
<dbReference type="Pfam" id="PF13487">
    <property type="entry name" value="HD_5"/>
    <property type="match status" value="1"/>
</dbReference>
<evidence type="ECO:0000313" key="2">
    <source>
        <dbReference type="EMBL" id="PIY32501.1"/>
    </source>
</evidence>
<dbReference type="PROSITE" id="PS51832">
    <property type="entry name" value="HD_GYP"/>
    <property type="match status" value="1"/>
</dbReference>